<dbReference type="Proteomes" id="UP000215546">
    <property type="component" value="Unassembled WGS sequence"/>
</dbReference>
<evidence type="ECO:0000256" key="2">
    <source>
        <dbReference type="ARBA" id="ARBA00023125"/>
    </source>
</evidence>
<reference evidence="6" key="1">
    <citation type="submission" date="2017-04" db="EMBL/GenBank/DDBJ databases">
        <title>Finegoldia magna isolated from orthopedic joint implant-associated infections.</title>
        <authorList>
            <person name="Bjorklund S."/>
            <person name="Bruggemann H."/>
            <person name="Jensen A."/>
            <person name="Hellmark B."/>
            <person name="Soderquist B."/>
        </authorList>
    </citation>
    <scope>NUCLEOTIDE SEQUENCE [LARGE SCALE GENOMIC DNA]</scope>
    <source>
        <strain evidence="6">12T273</strain>
    </source>
</reference>
<keyword evidence="3" id="KW-0804">Transcription</keyword>
<evidence type="ECO:0000259" key="4">
    <source>
        <dbReference type="PROSITE" id="PS01124"/>
    </source>
</evidence>
<dbReference type="PRINTS" id="PR00032">
    <property type="entry name" value="HTHARAC"/>
</dbReference>
<name>A0A233VI17_FINMA</name>
<dbReference type="PANTHER" id="PTHR43280:SF28">
    <property type="entry name" value="HTH-TYPE TRANSCRIPTIONAL ACTIVATOR RHAS"/>
    <property type="match status" value="1"/>
</dbReference>
<feature type="domain" description="HTH araC/xylS-type" evidence="4">
    <location>
        <begin position="214"/>
        <end position="312"/>
    </location>
</feature>
<accession>A0A233VI17</accession>
<evidence type="ECO:0000256" key="1">
    <source>
        <dbReference type="ARBA" id="ARBA00023015"/>
    </source>
</evidence>
<keyword evidence="2" id="KW-0238">DNA-binding</keyword>
<evidence type="ECO:0000313" key="5">
    <source>
        <dbReference type="EMBL" id="OXZ32023.1"/>
    </source>
</evidence>
<dbReference type="GO" id="GO:0003700">
    <property type="term" value="F:DNA-binding transcription factor activity"/>
    <property type="evidence" value="ECO:0007669"/>
    <property type="project" value="InterPro"/>
</dbReference>
<dbReference type="PROSITE" id="PS00041">
    <property type="entry name" value="HTH_ARAC_FAMILY_1"/>
    <property type="match status" value="1"/>
</dbReference>
<keyword evidence="1" id="KW-0805">Transcription regulation</keyword>
<dbReference type="GO" id="GO:0043565">
    <property type="term" value="F:sequence-specific DNA binding"/>
    <property type="evidence" value="ECO:0007669"/>
    <property type="project" value="InterPro"/>
</dbReference>
<dbReference type="RefSeq" id="WP_019132798.1">
    <property type="nucleotide sequence ID" value="NZ_JAWEFQ010000033.1"/>
</dbReference>
<dbReference type="Gene3D" id="1.10.10.60">
    <property type="entry name" value="Homeodomain-like"/>
    <property type="match status" value="2"/>
</dbReference>
<dbReference type="InterPro" id="IPR009057">
    <property type="entry name" value="Homeodomain-like_sf"/>
</dbReference>
<dbReference type="PROSITE" id="PS01124">
    <property type="entry name" value="HTH_ARAC_FAMILY_2"/>
    <property type="match status" value="1"/>
</dbReference>
<gene>
    <name evidence="5" type="ORF">B9N55_06535</name>
</gene>
<sequence length="330" mass="38111">MYADKFYSGLFSQLNLNPDKSGIKPSGGFTMVPKDSTGEGYLWTYPVNAFCSINIYHLCFYNEMHYRYYHPKMLVLSQSSFYVARAIKKNSCNQKNQLIGYYLDNGEHEYIIPAGIWLDSVGVSIFPEYYEEYLPKIFHQDFSSLSEIVPRIGTDLFIPKISTILDDIATYTPTSEISELFYEAKILEIIEAFLSWKSNAVHNVIDKEDSEALHRLGHYLEQNFSNPTNIQMYARMCNMSKSKLSELFHSIYGYTIVEFIKNCRIDKAKRLLLENDLSIQQIASAVGYSHQSSFTYIFKQHVGCTPREYRKDNSNFHSISSTISTSKNHL</sequence>
<dbReference type="EMBL" id="NDYE01000013">
    <property type="protein sequence ID" value="OXZ32023.1"/>
    <property type="molecule type" value="Genomic_DNA"/>
</dbReference>
<proteinExistence type="predicted"/>
<organism evidence="5 6">
    <name type="scientific">Finegoldia magna</name>
    <name type="common">Peptostreptococcus magnus</name>
    <dbReference type="NCBI Taxonomy" id="1260"/>
    <lineage>
        <taxon>Bacteria</taxon>
        <taxon>Bacillati</taxon>
        <taxon>Bacillota</taxon>
        <taxon>Tissierellia</taxon>
        <taxon>Tissierellales</taxon>
        <taxon>Peptoniphilaceae</taxon>
        <taxon>Finegoldia</taxon>
    </lineage>
</organism>
<dbReference type="InterPro" id="IPR018060">
    <property type="entry name" value="HTH_AraC"/>
</dbReference>
<dbReference type="AlphaFoldDB" id="A0A233VI17"/>
<evidence type="ECO:0000256" key="3">
    <source>
        <dbReference type="ARBA" id="ARBA00023163"/>
    </source>
</evidence>
<comment type="caution">
    <text evidence="5">The sequence shown here is derived from an EMBL/GenBank/DDBJ whole genome shotgun (WGS) entry which is preliminary data.</text>
</comment>
<dbReference type="InterPro" id="IPR018062">
    <property type="entry name" value="HTH_AraC-typ_CS"/>
</dbReference>
<dbReference type="SMART" id="SM00342">
    <property type="entry name" value="HTH_ARAC"/>
    <property type="match status" value="1"/>
</dbReference>
<dbReference type="SUPFAM" id="SSF46689">
    <property type="entry name" value="Homeodomain-like"/>
    <property type="match status" value="2"/>
</dbReference>
<dbReference type="Pfam" id="PF12833">
    <property type="entry name" value="HTH_18"/>
    <property type="match status" value="1"/>
</dbReference>
<evidence type="ECO:0000313" key="6">
    <source>
        <dbReference type="Proteomes" id="UP000215546"/>
    </source>
</evidence>
<dbReference type="PANTHER" id="PTHR43280">
    <property type="entry name" value="ARAC-FAMILY TRANSCRIPTIONAL REGULATOR"/>
    <property type="match status" value="1"/>
</dbReference>
<protein>
    <submittedName>
        <fullName evidence="5">AraC family transcriptional regulator</fullName>
    </submittedName>
</protein>
<dbReference type="InterPro" id="IPR020449">
    <property type="entry name" value="Tscrpt_reg_AraC-type_HTH"/>
</dbReference>